<dbReference type="SUPFAM" id="SSF56784">
    <property type="entry name" value="HAD-like"/>
    <property type="match status" value="1"/>
</dbReference>
<sequence>MFTIAPTIGALLKSGVRVSWQANGSIKQLAFIRTSRRTFAVTMSVRRHHFAPLGASSGNNADANLLRLRGIVFDMDGTLCEPQNWMFSQMRSEVGIPKSEDILDYIHALPEPQQTEAFEKIKAIESAAMSKQIPQAGLVALMEFLDQHKIKKAICTRNFDAPVNHLLERHIPSHLNPFDPVVTRDFKPPKPSPEGILHIARSWGVVDSEVKTSADGAKTPLLPIIMVGDSVDDMAAGRDAGALTVLLKSEGKEELETDERTDVAIGTLDELIGLLKRGIKPAR</sequence>
<name>A0A9P3CGG3_9PEZI</name>
<reference evidence="1 2" key="1">
    <citation type="submission" date="2021-01" db="EMBL/GenBank/DDBJ databases">
        <title>Cercospora kikuchii MAFF 305040 whole genome shotgun sequence.</title>
        <authorList>
            <person name="Kashiwa T."/>
            <person name="Suzuki T."/>
        </authorList>
    </citation>
    <scope>NUCLEOTIDE SEQUENCE [LARGE SCALE GENOMIC DNA]</scope>
    <source>
        <strain evidence="1 2">MAFF 305040</strain>
    </source>
</reference>
<dbReference type="CDD" id="cd01427">
    <property type="entry name" value="HAD_like"/>
    <property type="match status" value="1"/>
</dbReference>
<dbReference type="InterPro" id="IPR023214">
    <property type="entry name" value="HAD_sf"/>
</dbReference>
<dbReference type="EMBL" id="BOLY01000003">
    <property type="protein sequence ID" value="GIZ42777.1"/>
    <property type="molecule type" value="Genomic_DNA"/>
</dbReference>
<dbReference type="Gene3D" id="3.40.50.1000">
    <property type="entry name" value="HAD superfamily/HAD-like"/>
    <property type="match status" value="1"/>
</dbReference>
<keyword evidence="2" id="KW-1185">Reference proteome</keyword>
<dbReference type="Gene3D" id="1.10.260.80">
    <property type="match status" value="1"/>
</dbReference>
<dbReference type="Proteomes" id="UP000825890">
    <property type="component" value="Unassembled WGS sequence"/>
</dbReference>
<dbReference type="AlphaFoldDB" id="A0A9P3CGG3"/>
<evidence type="ECO:0008006" key="3">
    <source>
        <dbReference type="Google" id="ProtNLM"/>
    </source>
</evidence>
<dbReference type="SFLD" id="SFLDS00003">
    <property type="entry name" value="Haloacid_Dehalogenase"/>
    <property type="match status" value="1"/>
</dbReference>
<gene>
    <name evidence="1" type="ORF">CKM354_000603200</name>
</gene>
<proteinExistence type="predicted"/>
<accession>A0A9P3CGG3</accession>
<evidence type="ECO:0000313" key="1">
    <source>
        <dbReference type="EMBL" id="GIZ42777.1"/>
    </source>
</evidence>
<dbReference type="PANTHER" id="PTHR43885">
    <property type="entry name" value="HALOACID DEHALOGENASE-LIKE HYDROLASE"/>
    <property type="match status" value="1"/>
</dbReference>
<dbReference type="OrthoDB" id="426235at2759"/>
<protein>
    <recommendedName>
        <fullName evidence="3">HAD-like protein</fullName>
    </recommendedName>
</protein>
<dbReference type="Pfam" id="PF00702">
    <property type="entry name" value="Hydrolase"/>
    <property type="match status" value="1"/>
</dbReference>
<organism evidence="1 2">
    <name type="scientific">Cercospora kikuchii</name>
    <dbReference type="NCBI Taxonomy" id="84275"/>
    <lineage>
        <taxon>Eukaryota</taxon>
        <taxon>Fungi</taxon>
        <taxon>Dikarya</taxon>
        <taxon>Ascomycota</taxon>
        <taxon>Pezizomycotina</taxon>
        <taxon>Dothideomycetes</taxon>
        <taxon>Dothideomycetidae</taxon>
        <taxon>Mycosphaerellales</taxon>
        <taxon>Mycosphaerellaceae</taxon>
        <taxon>Cercospora</taxon>
    </lineage>
</organism>
<dbReference type="RefSeq" id="XP_044657264.1">
    <property type="nucleotide sequence ID" value="XM_044801329.1"/>
</dbReference>
<comment type="caution">
    <text evidence="1">The sequence shown here is derived from an EMBL/GenBank/DDBJ whole genome shotgun (WGS) entry which is preliminary data.</text>
</comment>
<dbReference type="SFLD" id="SFLDG01129">
    <property type="entry name" value="C1.5:_HAD__Beta-PGM__Phosphata"/>
    <property type="match status" value="1"/>
</dbReference>
<dbReference type="PANTHER" id="PTHR43885:SF1">
    <property type="entry name" value="SUPERFAMILY HYDROLASE, PUTATIVE (AFU_ORTHOLOGUE AFUA_4G13290)-RELATED"/>
    <property type="match status" value="1"/>
</dbReference>
<dbReference type="GeneID" id="68291607"/>
<dbReference type="InterPro" id="IPR036412">
    <property type="entry name" value="HAD-like_sf"/>
</dbReference>
<evidence type="ECO:0000313" key="2">
    <source>
        <dbReference type="Proteomes" id="UP000825890"/>
    </source>
</evidence>